<evidence type="ECO:0000256" key="1">
    <source>
        <dbReference type="ARBA" id="ARBA00005485"/>
    </source>
</evidence>
<evidence type="ECO:0000313" key="4">
    <source>
        <dbReference type="EMBL" id="KAK4792920.1"/>
    </source>
</evidence>
<name>A0AAN7R997_TRANT</name>
<dbReference type="GO" id="GO:0009903">
    <property type="term" value="P:chloroplast avoidance movement"/>
    <property type="evidence" value="ECO:0007669"/>
    <property type="project" value="TreeGrafter"/>
</dbReference>
<dbReference type="InterPro" id="IPR008545">
    <property type="entry name" value="Web"/>
</dbReference>
<dbReference type="GO" id="GO:0009904">
    <property type="term" value="P:chloroplast accumulation movement"/>
    <property type="evidence" value="ECO:0007669"/>
    <property type="project" value="TreeGrafter"/>
</dbReference>
<dbReference type="GO" id="GO:0005829">
    <property type="term" value="C:cytosol"/>
    <property type="evidence" value="ECO:0007669"/>
    <property type="project" value="TreeGrafter"/>
</dbReference>
<gene>
    <name evidence="4" type="ORF">SAY86_023355</name>
</gene>
<sequence length="566" mass="63112">MADTPLPGSGNGYNPFYRSPRSDYGPPSAEGLKKLSLRAEIDTSPPFGSVKEAVTHFESSGAWIHLHKLGLGDACNIGDVDIKKVEEKALELEKDLIVKELETLDVLEELGATKRMVEDLKWQLQKEALKCMAVLDTKEKMQTPDIGEVNEENSIYLQGGVQDKLAVGSSSPCPISSPGLILMELNQAKFNLGRTINELGYIQTSVESLNMKIKKEKALLEKARQRMALKPPSAETELEPHQRDHLQHVHGENVRILDASAAGVATKEVKEMNFQSSGQFEVDVPLAEQVNKYAMKTAEMKLAAAKKMEEAAKAAEAVALAEIKALSGKNDGLVNFLLPEPDVSTLSRAKSPLNYTPPKKQKRNAEEAIFRTDNRVGDFRVNILKKLDDATEEVRLSKLALQEALQRVDMASRKQLAAGEALRKWCPENHQRGRNVTTTATPAISSNPSNHPLSSPLVNVHRPDVKNESEPNPILRSTVSMRDVLSRKQVVLPEDYMARRQTEDRKVALNQMLDELREDITFPSRSEGNHQKQQQFMAQRKKFGFIHISLPLTKFNRKNAHSSELR</sequence>
<evidence type="ECO:0000256" key="2">
    <source>
        <dbReference type="ARBA" id="ARBA00023054"/>
    </source>
</evidence>
<reference evidence="4 5" key="1">
    <citation type="journal article" date="2023" name="Hortic Res">
        <title>Pangenome of water caltrop reveals structural variations and asymmetric subgenome divergence after allopolyploidization.</title>
        <authorList>
            <person name="Zhang X."/>
            <person name="Chen Y."/>
            <person name="Wang L."/>
            <person name="Yuan Y."/>
            <person name="Fang M."/>
            <person name="Shi L."/>
            <person name="Lu R."/>
            <person name="Comes H.P."/>
            <person name="Ma Y."/>
            <person name="Chen Y."/>
            <person name="Huang G."/>
            <person name="Zhou Y."/>
            <person name="Zheng Z."/>
            <person name="Qiu Y."/>
        </authorList>
    </citation>
    <scope>NUCLEOTIDE SEQUENCE [LARGE SCALE GENOMIC DNA]</scope>
    <source>
        <strain evidence="4">F231</strain>
    </source>
</reference>
<dbReference type="PANTHER" id="PTHR32054:SF48">
    <property type="entry name" value="WEB FAMILY PROTEIN"/>
    <property type="match status" value="1"/>
</dbReference>
<keyword evidence="5" id="KW-1185">Reference proteome</keyword>
<dbReference type="PANTHER" id="PTHR32054">
    <property type="entry name" value="HEAVY CHAIN, PUTATIVE, EXPRESSED-RELATED-RELATED"/>
    <property type="match status" value="1"/>
</dbReference>
<organism evidence="4 5">
    <name type="scientific">Trapa natans</name>
    <name type="common">Water chestnut</name>
    <dbReference type="NCBI Taxonomy" id="22666"/>
    <lineage>
        <taxon>Eukaryota</taxon>
        <taxon>Viridiplantae</taxon>
        <taxon>Streptophyta</taxon>
        <taxon>Embryophyta</taxon>
        <taxon>Tracheophyta</taxon>
        <taxon>Spermatophyta</taxon>
        <taxon>Magnoliopsida</taxon>
        <taxon>eudicotyledons</taxon>
        <taxon>Gunneridae</taxon>
        <taxon>Pentapetalae</taxon>
        <taxon>rosids</taxon>
        <taxon>malvids</taxon>
        <taxon>Myrtales</taxon>
        <taxon>Lythraceae</taxon>
        <taxon>Trapa</taxon>
    </lineage>
</organism>
<accession>A0AAN7R997</accession>
<keyword evidence="2" id="KW-0175">Coiled coil</keyword>
<comment type="similarity">
    <text evidence="1">Belongs to the WEB family.</text>
</comment>
<dbReference type="EMBL" id="JAXQNO010000008">
    <property type="protein sequence ID" value="KAK4792920.1"/>
    <property type="molecule type" value="Genomic_DNA"/>
</dbReference>
<evidence type="ECO:0008006" key="6">
    <source>
        <dbReference type="Google" id="ProtNLM"/>
    </source>
</evidence>
<protein>
    <recommendedName>
        <fullName evidence="6">WEB family protein</fullName>
    </recommendedName>
</protein>
<dbReference type="Pfam" id="PF05701">
    <property type="entry name" value="WEMBL"/>
    <property type="match status" value="2"/>
</dbReference>
<evidence type="ECO:0000313" key="5">
    <source>
        <dbReference type="Proteomes" id="UP001346149"/>
    </source>
</evidence>
<feature type="region of interest" description="Disordered" evidence="3">
    <location>
        <begin position="1"/>
        <end position="29"/>
    </location>
</feature>
<evidence type="ECO:0000256" key="3">
    <source>
        <dbReference type="SAM" id="MobiDB-lite"/>
    </source>
</evidence>
<proteinExistence type="inferred from homology"/>
<dbReference type="AlphaFoldDB" id="A0AAN7R997"/>
<dbReference type="Proteomes" id="UP001346149">
    <property type="component" value="Unassembled WGS sequence"/>
</dbReference>
<comment type="caution">
    <text evidence="4">The sequence shown here is derived from an EMBL/GenBank/DDBJ whole genome shotgun (WGS) entry which is preliminary data.</text>
</comment>